<organism evidence="1 2">
    <name type="scientific">Brassica carinata</name>
    <name type="common">Ethiopian mustard</name>
    <name type="synonym">Abyssinian cabbage</name>
    <dbReference type="NCBI Taxonomy" id="52824"/>
    <lineage>
        <taxon>Eukaryota</taxon>
        <taxon>Viridiplantae</taxon>
        <taxon>Streptophyta</taxon>
        <taxon>Embryophyta</taxon>
        <taxon>Tracheophyta</taxon>
        <taxon>Spermatophyta</taxon>
        <taxon>Magnoliopsida</taxon>
        <taxon>eudicotyledons</taxon>
        <taxon>Gunneridae</taxon>
        <taxon>Pentapetalae</taxon>
        <taxon>rosids</taxon>
        <taxon>malvids</taxon>
        <taxon>Brassicales</taxon>
        <taxon>Brassicaceae</taxon>
        <taxon>Brassiceae</taxon>
        <taxon>Brassica</taxon>
    </lineage>
</organism>
<name>A0A8X7RFQ4_BRACI</name>
<keyword evidence="2" id="KW-1185">Reference proteome</keyword>
<evidence type="ECO:0000313" key="2">
    <source>
        <dbReference type="Proteomes" id="UP000886595"/>
    </source>
</evidence>
<proteinExistence type="predicted"/>
<comment type="caution">
    <text evidence="1">The sequence shown here is derived from an EMBL/GenBank/DDBJ whole genome shotgun (WGS) entry which is preliminary data.</text>
</comment>
<dbReference type="AlphaFoldDB" id="A0A8X7RFQ4"/>
<protein>
    <submittedName>
        <fullName evidence="1">Uncharacterized protein</fullName>
    </submittedName>
</protein>
<accession>A0A8X7RFQ4</accession>
<dbReference type="EMBL" id="JAAMPC010000010">
    <property type="protein sequence ID" value="KAG2287053.1"/>
    <property type="molecule type" value="Genomic_DNA"/>
</dbReference>
<dbReference type="OrthoDB" id="10397866at2759"/>
<evidence type="ECO:0000313" key="1">
    <source>
        <dbReference type="EMBL" id="KAG2287053.1"/>
    </source>
</evidence>
<gene>
    <name evidence="1" type="ORF">Bca52824_046657</name>
</gene>
<sequence length="222" mass="25361">MWDFAGVAVLEFSGEMELEIVNPTLLPHDRPYRFRLFHFSIFERTAMPQNDGDYRNRSVSIAATSMFTAIIELLSTLDDDHVAFSLLAFAESLWFTPRHFIVLFGVLRSLGYLLSATVSRVTGYRNSRHTTRNNGHFLFQNLESRGSSHHFNCGNPTLGQLAYHYMAVKFKRINSSLTGKRLFVSLSLDPNRAPSLKLAMENPKWTEGKTSICMSEYSMYIT</sequence>
<dbReference type="Proteomes" id="UP000886595">
    <property type="component" value="Unassembled WGS sequence"/>
</dbReference>
<reference evidence="1 2" key="1">
    <citation type="submission" date="2020-02" db="EMBL/GenBank/DDBJ databases">
        <authorList>
            <person name="Ma Q."/>
            <person name="Huang Y."/>
            <person name="Song X."/>
            <person name="Pei D."/>
        </authorList>
    </citation>
    <scope>NUCLEOTIDE SEQUENCE [LARGE SCALE GENOMIC DNA]</scope>
    <source>
        <strain evidence="1">Sxm20200214</strain>
        <tissue evidence="1">Leaf</tissue>
    </source>
</reference>